<protein>
    <recommendedName>
        <fullName evidence="3 8">Histidinol-phosphatase</fullName>
        <shortName evidence="8">HolPase</shortName>
        <ecNumber evidence="3 8">3.1.3.15</ecNumber>
    </recommendedName>
</protein>
<evidence type="ECO:0000256" key="1">
    <source>
        <dbReference type="ARBA" id="ARBA00004970"/>
    </source>
</evidence>
<gene>
    <name evidence="9" type="ORF">DXD17_00645</name>
</gene>
<dbReference type="EMBL" id="QSQN01000001">
    <property type="protein sequence ID" value="RGK43038.1"/>
    <property type="molecule type" value="Genomic_DNA"/>
</dbReference>
<evidence type="ECO:0000256" key="7">
    <source>
        <dbReference type="ARBA" id="ARBA00049158"/>
    </source>
</evidence>
<evidence type="ECO:0000256" key="8">
    <source>
        <dbReference type="RuleBase" id="RU366003"/>
    </source>
</evidence>
<keyword evidence="6 8" id="KW-0368">Histidine biosynthesis</keyword>
<comment type="pathway">
    <text evidence="1 8">Amino-acid biosynthesis; L-histidine biosynthesis; L-histidine from 5-phospho-alpha-D-ribose 1-diphosphate: step 8/9.</text>
</comment>
<dbReference type="Pfam" id="PF02811">
    <property type="entry name" value="PHP"/>
    <property type="match status" value="1"/>
</dbReference>
<dbReference type="NCBIfam" id="TIGR01856">
    <property type="entry name" value="hisJ_fam"/>
    <property type="match status" value="1"/>
</dbReference>
<dbReference type="GO" id="GO:0004401">
    <property type="term" value="F:histidinol-phosphatase activity"/>
    <property type="evidence" value="ECO:0007669"/>
    <property type="project" value="UniProtKB-UniRule"/>
</dbReference>
<evidence type="ECO:0000256" key="5">
    <source>
        <dbReference type="ARBA" id="ARBA00022801"/>
    </source>
</evidence>
<dbReference type="Proteomes" id="UP000260793">
    <property type="component" value="Unassembled WGS sequence"/>
</dbReference>
<dbReference type="RefSeq" id="WP_005609210.1">
    <property type="nucleotide sequence ID" value="NZ_CABKOA010000040.1"/>
</dbReference>
<dbReference type="GeneID" id="77334291"/>
<comment type="similarity">
    <text evidence="2 8">Belongs to the PHP hydrolase family. HisK subfamily.</text>
</comment>
<dbReference type="PANTHER" id="PTHR21039:SF0">
    <property type="entry name" value="HISTIDINOL-PHOSPHATASE"/>
    <property type="match status" value="1"/>
</dbReference>
<dbReference type="PANTHER" id="PTHR21039">
    <property type="entry name" value="HISTIDINOL PHOSPHATASE-RELATED"/>
    <property type="match status" value="1"/>
</dbReference>
<accession>A0A3E4LZZ9</accession>
<sequence length="273" mass="31118">MIKSDCHMHTCFSADSEATVTSMLDAAVEKGLEGVCITDHMDLDFPETPDFPANAFQFDLDEYFGQLNRLKEQYKGKLDLRIGVEIGLQKHLGEAYHRLTEAYPFDFVIGSVHLVGGQDPYYRKIFEGRTDEEVYRMAFREILENVEAVKDFDALGHLDYVVRYGIHQAAEYSYRKFSDEIDAVLKKLIAEGKGLEMNLAGIKYGLGFPNPHPDVLKRYRELGGEIITIGADAHEPAHVAYEFEKATEILRECGFSYYAEFHGRKPVFQRIVP</sequence>
<dbReference type="SUPFAM" id="SSF89550">
    <property type="entry name" value="PHP domain-like"/>
    <property type="match status" value="1"/>
</dbReference>
<name>A0A3E4LZZ9_9FIRM</name>
<dbReference type="GO" id="GO:0000105">
    <property type="term" value="P:L-histidine biosynthetic process"/>
    <property type="evidence" value="ECO:0007669"/>
    <property type="project" value="UniProtKB-UniRule"/>
</dbReference>
<evidence type="ECO:0000256" key="2">
    <source>
        <dbReference type="ARBA" id="ARBA00009152"/>
    </source>
</evidence>
<evidence type="ECO:0000256" key="3">
    <source>
        <dbReference type="ARBA" id="ARBA00013085"/>
    </source>
</evidence>
<evidence type="ECO:0000256" key="6">
    <source>
        <dbReference type="ARBA" id="ARBA00023102"/>
    </source>
</evidence>
<organism evidence="9 10">
    <name type="scientific">[Ruminococcus] lactaris</name>
    <dbReference type="NCBI Taxonomy" id="46228"/>
    <lineage>
        <taxon>Bacteria</taxon>
        <taxon>Bacillati</taxon>
        <taxon>Bacillota</taxon>
        <taxon>Clostridia</taxon>
        <taxon>Lachnospirales</taxon>
        <taxon>Lachnospiraceae</taxon>
        <taxon>Mediterraneibacter</taxon>
    </lineage>
</organism>
<dbReference type="GO" id="GO:0005737">
    <property type="term" value="C:cytoplasm"/>
    <property type="evidence" value="ECO:0007669"/>
    <property type="project" value="TreeGrafter"/>
</dbReference>
<dbReference type="SMART" id="SM00481">
    <property type="entry name" value="POLIIIAc"/>
    <property type="match status" value="1"/>
</dbReference>
<proteinExistence type="inferred from homology"/>
<dbReference type="AlphaFoldDB" id="A0A3E4LZZ9"/>
<dbReference type="Gene3D" id="3.20.20.140">
    <property type="entry name" value="Metal-dependent hydrolases"/>
    <property type="match status" value="1"/>
</dbReference>
<reference evidence="9 10" key="1">
    <citation type="submission" date="2018-08" db="EMBL/GenBank/DDBJ databases">
        <title>A genome reference for cultivated species of the human gut microbiota.</title>
        <authorList>
            <person name="Zou Y."/>
            <person name="Xue W."/>
            <person name="Luo G."/>
        </authorList>
    </citation>
    <scope>NUCLEOTIDE SEQUENCE [LARGE SCALE GENOMIC DNA]</scope>
    <source>
        <strain evidence="9 10">TF11-7</strain>
    </source>
</reference>
<evidence type="ECO:0000313" key="9">
    <source>
        <dbReference type="EMBL" id="RGK43038.1"/>
    </source>
</evidence>
<dbReference type="InterPro" id="IPR003141">
    <property type="entry name" value="Pol/His_phosphatase_N"/>
</dbReference>
<keyword evidence="5 8" id="KW-0378">Hydrolase</keyword>
<dbReference type="InterPro" id="IPR004013">
    <property type="entry name" value="PHP_dom"/>
</dbReference>
<comment type="caution">
    <text evidence="9">The sequence shown here is derived from an EMBL/GenBank/DDBJ whole genome shotgun (WGS) entry which is preliminary data.</text>
</comment>
<dbReference type="InterPro" id="IPR010140">
    <property type="entry name" value="Histidinol_P_phosphatase_HisJ"/>
</dbReference>
<dbReference type="InterPro" id="IPR016195">
    <property type="entry name" value="Pol/histidinol_Pase-like"/>
</dbReference>
<evidence type="ECO:0000256" key="4">
    <source>
        <dbReference type="ARBA" id="ARBA00022605"/>
    </source>
</evidence>
<dbReference type="UniPathway" id="UPA00031">
    <property type="reaction ID" value="UER00013"/>
</dbReference>
<dbReference type="EC" id="3.1.3.15" evidence="3 8"/>
<comment type="catalytic activity">
    <reaction evidence="7 8">
        <text>L-histidinol phosphate + H2O = L-histidinol + phosphate</text>
        <dbReference type="Rhea" id="RHEA:14465"/>
        <dbReference type="ChEBI" id="CHEBI:15377"/>
        <dbReference type="ChEBI" id="CHEBI:43474"/>
        <dbReference type="ChEBI" id="CHEBI:57699"/>
        <dbReference type="ChEBI" id="CHEBI:57980"/>
        <dbReference type="EC" id="3.1.3.15"/>
    </reaction>
</comment>
<evidence type="ECO:0000313" key="10">
    <source>
        <dbReference type="Proteomes" id="UP000260793"/>
    </source>
</evidence>
<keyword evidence="4 8" id="KW-0028">Amino-acid biosynthesis</keyword>